<dbReference type="RefSeq" id="WP_309797505.1">
    <property type="nucleotide sequence ID" value="NZ_JAVDPW010000008.1"/>
</dbReference>
<dbReference type="InterPro" id="IPR045932">
    <property type="entry name" value="DUF6352"/>
</dbReference>
<dbReference type="EMBL" id="JAVDPW010000008">
    <property type="protein sequence ID" value="MDR6291890.1"/>
    <property type="molecule type" value="Genomic_DNA"/>
</dbReference>
<organism evidence="1 2">
    <name type="scientific">Inquilinus ginsengisoli</name>
    <dbReference type="NCBI Taxonomy" id="363840"/>
    <lineage>
        <taxon>Bacteria</taxon>
        <taxon>Pseudomonadati</taxon>
        <taxon>Pseudomonadota</taxon>
        <taxon>Alphaproteobacteria</taxon>
        <taxon>Rhodospirillales</taxon>
        <taxon>Rhodospirillaceae</taxon>
        <taxon>Inquilinus</taxon>
    </lineage>
</organism>
<dbReference type="Proteomes" id="UP001262410">
    <property type="component" value="Unassembled WGS sequence"/>
</dbReference>
<proteinExistence type="predicted"/>
<reference evidence="1 2" key="1">
    <citation type="submission" date="2023-07" db="EMBL/GenBank/DDBJ databases">
        <title>Sorghum-associated microbial communities from plants grown in Nebraska, USA.</title>
        <authorList>
            <person name="Schachtman D."/>
        </authorList>
    </citation>
    <scope>NUCLEOTIDE SEQUENCE [LARGE SCALE GENOMIC DNA]</scope>
    <source>
        <strain evidence="1 2">584</strain>
    </source>
</reference>
<gene>
    <name evidence="1" type="ORF">E9232_004428</name>
</gene>
<evidence type="ECO:0000313" key="1">
    <source>
        <dbReference type="EMBL" id="MDR6291890.1"/>
    </source>
</evidence>
<evidence type="ECO:0000313" key="2">
    <source>
        <dbReference type="Proteomes" id="UP001262410"/>
    </source>
</evidence>
<name>A0ABU1JTE0_9PROT</name>
<keyword evidence="2" id="KW-1185">Reference proteome</keyword>
<accession>A0ABU1JTE0</accession>
<sequence>MNARRDFWLSCGHHLLDRGPGGGLVVTDEFLKAYLARPELAPPPDACPAEHSLRSILLDRPRQAVTPSQIAAIADADARQNWELMIAWRDHLLDHQTLEAGYLDLVRRGLRFPHLFIDQLVQVILRNALDGCDDAFELRAAEMFFRPQRLALHQGSLVAADDETVSGLGGRPLSPLVSLLGLPTAAEIDVLSDANDGGYWDRSDRFDMALDLTTGRRGLAALGDVVARWIAHLLAIDVAIEPMIELRDVPLRWYVGLDPDATRIGDALWNGDDLDEAARARVIGLYRLVFEDPRDVIEELRGEPVYLIVAMTADKVLRLKPQNLVTGLPIRQREAAR</sequence>
<comment type="caution">
    <text evidence="1">The sequence shown here is derived from an EMBL/GenBank/DDBJ whole genome shotgun (WGS) entry which is preliminary data.</text>
</comment>
<protein>
    <submittedName>
        <fullName evidence="1">Uncharacterized protein</fullName>
    </submittedName>
</protein>
<dbReference type="Pfam" id="PF19879">
    <property type="entry name" value="DUF6352"/>
    <property type="match status" value="1"/>
</dbReference>